<dbReference type="SUPFAM" id="SSF160631">
    <property type="entry name" value="SMI1/KNR4-like"/>
    <property type="match status" value="1"/>
</dbReference>
<dbReference type="Pfam" id="PF09346">
    <property type="entry name" value="SMI1_KNR4"/>
    <property type="match status" value="1"/>
</dbReference>
<accession>A0A9P4LCN9</accession>
<feature type="domain" description="Knr4/Smi1-like" evidence="1">
    <location>
        <begin position="253"/>
        <end position="430"/>
    </location>
</feature>
<evidence type="ECO:0000259" key="1">
    <source>
        <dbReference type="SMART" id="SM00860"/>
    </source>
</evidence>
<proteinExistence type="predicted"/>
<dbReference type="GeneID" id="63849517"/>
<comment type="caution">
    <text evidence="2">The sequence shown here is derived from an EMBL/GenBank/DDBJ whole genome shotgun (WGS) entry which is preliminary data.</text>
</comment>
<dbReference type="Proteomes" id="UP000800039">
    <property type="component" value="Unassembled WGS sequence"/>
</dbReference>
<dbReference type="InterPro" id="IPR037883">
    <property type="entry name" value="Knr4/Smi1-like_sf"/>
</dbReference>
<dbReference type="AlphaFoldDB" id="A0A9P4LCN9"/>
<dbReference type="Gene3D" id="3.40.1580.10">
    <property type="entry name" value="SMI1/KNR4-like"/>
    <property type="match status" value="1"/>
</dbReference>
<sequence length="461" mass="51797">MSNKVNFDQDEILFSPSLPLIYDKIRQLAEELAVLGKIDFASQITDLLLSQNRTEHGFRQVEALNFAFDQTGDWPSAVPKSARNNKALKELEPPPSGPMNEEKYNKLICEEERYQRDPALCLAIAVELCEQSGKTEVDEMQQDEKVVKALNQIAEHFDDYIGALTVHRKIWPLLASGAVAQQLGVDGAELSATAEDVLETVRTRIENGRQKADHEGKPMKELLEILAENTKKNARPLYKEMREDPLESYLHKPATLKDIEDLENRLKMSPLPDDYKEFLLASNGLEAVYDGHNLTAPLRSAKDVTISSLYPADPNPTLQLVEDSDGTAPLQRAHGFEEWPSATRFIEIGVTSEDPEFLLLDPADVKKTVAAYKEALARDDVDDAIKADTTRAIEDLYGDMKAFKELEWVMMKTVDYVPKPVGTFRRWLEETVRASGKPDDGGGYSRPCLAYQCKAKRARRG</sequence>
<dbReference type="InterPro" id="IPR018958">
    <property type="entry name" value="Knr4/Smi1-like_dom"/>
</dbReference>
<evidence type="ECO:0000313" key="3">
    <source>
        <dbReference type="Proteomes" id="UP000800039"/>
    </source>
</evidence>
<protein>
    <recommendedName>
        <fullName evidence="1">Knr4/Smi1-like domain-containing protein</fullName>
    </recommendedName>
</protein>
<gene>
    <name evidence="2" type="ORF">K460DRAFT_360427</name>
</gene>
<evidence type="ECO:0000313" key="2">
    <source>
        <dbReference type="EMBL" id="KAF1849562.1"/>
    </source>
</evidence>
<dbReference type="OrthoDB" id="2788868at2759"/>
<dbReference type="SMART" id="SM00860">
    <property type="entry name" value="SMI1_KNR4"/>
    <property type="match status" value="1"/>
</dbReference>
<dbReference type="EMBL" id="ML976614">
    <property type="protein sequence ID" value="KAF1849562.1"/>
    <property type="molecule type" value="Genomic_DNA"/>
</dbReference>
<reference evidence="2" key="1">
    <citation type="submission" date="2020-01" db="EMBL/GenBank/DDBJ databases">
        <authorList>
            <consortium name="DOE Joint Genome Institute"/>
            <person name="Haridas S."/>
            <person name="Albert R."/>
            <person name="Binder M."/>
            <person name="Bloem J."/>
            <person name="Labutti K."/>
            <person name="Salamov A."/>
            <person name="Andreopoulos B."/>
            <person name="Baker S.E."/>
            <person name="Barry K."/>
            <person name="Bills G."/>
            <person name="Bluhm B.H."/>
            <person name="Cannon C."/>
            <person name="Castanera R."/>
            <person name="Culley D.E."/>
            <person name="Daum C."/>
            <person name="Ezra D."/>
            <person name="Gonzalez J.B."/>
            <person name="Henrissat B."/>
            <person name="Kuo A."/>
            <person name="Liang C."/>
            <person name="Lipzen A."/>
            <person name="Lutzoni F."/>
            <person name="Magnuson J."/>
            <person name="Mondo S."/>
            <person name="Nolan M."/>
            <person name="Ohm R."/>
            <person name="Pangilinan J."/>
            <person name="Park H.-J."/>
            <person name="Ramirez L."/>
            <person name="Alfaro M."/>
            <person name="Sun H."/>
            <person name="Tritt A."/>
            <person name="Yoshinaga Y."/>
            <person name="Zwiers L.-H."/>
            <person name="Turgeon B.G."/>
            <person name="Goodwin S.B."/>
            <person name="Spatafora J.W."/>
            <person name="Crous P.W."/>
            <person name="Grigoriev I.V."/>
        </authorList>
    </citation>
    <scope>NUCLEOTIDE SEQUENCE</scope>
    <source>
        <strain evidence="2">CBS 394.84</strain>
    </source>
</reference>
<name>A0A9P4LCN9_9PLEO</name>
<keyword evidence="3" id="KW-1185">Reference proteome</keyword>
<dbReference type="RefSeq" id="XP_040792125.1">
    <property type="nucleotide sequence ID" value="XM_040932266.1"/>
</dbReference>
<organism evidence="2 3">
    <name type="scientific">Cucurbitaria berberidis CBS 394.84</name>
    <dbReference type="NCBI Taxonomy" id="1168544"/>
    <lineage>
        <taxon>Eukaryota</taxon>
        <taxon>Fungi</taxon>
        <taxon>Dikarya</taxon>
        <taxon>Ascomycota</taxon>
        <taxon>Pezizomycotina</taxon>
        <taxon>Dothideomycetes</taxon>
        <taxon>Pleosporomycetidae</taxon>
        <taxon>Pleosporales</taxon>
        <taxon>Pleosporineae</taxon>
        <taxon>Cucurbitariaceae</taxon>
        <taxon>Cucurbitaria</taxon>
    </lineage>
</organism>